<feature type="signal peptide" evidence="1">
    <location>
        <begin position="1"/>
        <end position="33"/>
    </location>
</feature>
<keyword evidence="3" id="KW-1185">Reference proteome</keyword>
<comment type="caution">
    <text evidence="2">The sequence shown here is derived from an EMBL/GenBank/DDBJ whole genome shotgun (WGS) entry which is preliminary data.</text>
</comment>
<keyword evidence="1" id="KW-0732">Signal</keyword>
<accession>A0ABQ4PP33</accession>
<organism evidence="2 3">
    <name type="scientific">Shewanella sairae</name>
    <dbReference type="NCBI Taxonomy" id="190310"/>
    <lineage>
        <taxon>Bacteria</taxon>
        <taxon>Pseudomonadati</taxon>
        <taxon>Pseudomonadota</taxon>
        <taxon>Gammaproteobacteria</taxon>
        <taxon>Alteromonadales</taxon>
        <taxon>Shewanellaceae</taxon>
        <taxon>Shewanella</taxon>
    </lineage>
</organism>
<dbReference type="RefSeq" id="WP_220782584.1">
    <property type="nucleotide sequence ID" value="NZ_BPEY01000084.1"/>
</dbReference>
<feature type="chain" id="PRO_5045670273" evidence="1">
    <location>
        <begin position="34"/>
        <end position="299"/>
    </location>
</feature>
<dbReference type="Proteomes" id="UP000887104">
    <property type="component" value="Unassembled WGS sequence"/>
</dbReference>
<evidence type="ECO:0000313" key="3">
    <source>
        <dbReference type="Proteomes" id="UP000887104"/>
    </source>
</evidence>
<name>A0ABQ4PP33_9GAMM</name>
<sequence>MFILTNTGSNALLVTCFTSICLLSGCSLLPSHADAENALKIQTLMTDLGSCQFDEHERKTMYQAAQAGNRIPFPLLICEGKRSDSFNKRWLQSRRSVDYNILGSYFEATDTKSSSSHSGYGAALIEITMPDWGAVCSNQGYDEITCDHMVYGINAPHIEKVSKNKALQLELYQMKLAQVKTIPVIKDTILMPLKHNAAGQLVANWVEDAGAHRSTKALADKMGEVVSNNGRPLAISSYNLKYDLLQQTDLPAQYRGVFYYATPQYIDYSNRPAPEYAIPLRKGVQVRGYKTSIYRALAN</sequence>
<proteinExistence type="predicted"/>
<protein>
    <submittedName>
        <fullName evidence="2">Uncharacterized protein</fullName>
    </submittedName>
</protein>
<gene>
    <name evidence="2" type="ORF">TUM4438_36010</name>
</gene>
<evidence type="ECO:0000256" key="1">
    <source>
        <dbReference type="SAM" id="SignalP"/>
    </source>
</evidence>
<reference evidence="2" key="1">
    <citation type="submission" date="2021-05" db="EMBL/GenBank/DDBJ databases">
        <title>Molecular characterization for Shewanella algae harboring chromosomal blaOXA-55-like strains isolated from clinical and environment sample.</title>
        <authorList>
            <person name="Ohama Y."/>
            <person name="Aoki K."/>
            <person name="Harada S."/>
            <person name="Moriya K."/>
            <person name="Ishii Y."/>
            <person name="Tateda K."/>
        </authorList>
    </citation>
    <scope>NUCLEOTIDE SEQUENCE</scope>
    <source>
        <strain evidence="2">JCM 11563</strain>
    </source>
</reference>
<evidence type="ECO:0000313" key="2">
    <source>
        <dbReference type="EMBL" id="GIU50349.1"/>
    </source>
</evidence>
<dbReference type="EMBL" id="BPEY01000084">
    <property type="protein sequence ID" value="GIU50349.1"/>
    <property type="molecule type" value="Genomic_DNA"/>
</dbReference>